<reference evidence="1" key="1">
    <citation type="submission" date="2014-09" db="EMBL/GenBank/DDBJ databases">
        <authorList>
            <person name="Magalhaes I.L.F."/>
            <person name="Oliveira U."/>
            <person name="Santos F.R."/>
            <person name="Vidigal T.H.D.A."/>
            <person name="Brescovit A.D."/>
            <person name="Santos A.J."/>
        </authorList>
    </citation>
    <scope>NUCLEOTIDE SEQUENCE</scope>
    <source>
        <tissue evidence="1">Shoot tissue taken approximately 20 cm above the soil surface</tissue>
    </source>
</reference>
<evidence type="ECO:0000313" key="1">
    <source>
        <dbReference type="EMBL" id="JAD84381.1"/>
    </source>
</evidence>
<dbReference type="AlphaFoldDB" id="A0A0A9D985"/>
<name>A0A0A9D985_ARUDO</name>
<dbReference type="EMBL" id="GBRH01213514">
    <property type="protein sequence ID" value="JAD84381.1"/>
    <property type="molecule type" value="Transcribed_RNA"/>
</dbReference>
<sequence length="69" mass="7974">MMILKRVQKVYNTKGHQLIMQILCLSQITKQTATEIRMCYTLIKPGMPLLRRVSVHSNQVVLLVMFLTA</sequence>
<proteinExistence type="predicted"/>
<protein>
    <submittedName>
        <fullName evidence="1">Uncharacterized protein</fullName>
    </submittedName>
</protein>
<organism evidence="1">
    <name type="scientific">Arundo donax</name>
    <name type="common">Giant reed</name>
    <name type="synonym">Donax arundinaceus</name>
    <dbReference type="NCBI Taxonomy" id="35708"/>
    <lineage>
        <taxon>Eukaryota</taxon>
        <taxon>Viridiplantae</taxon>
        <taxon>Streptophyta</taxon>
        <taxon>Embryophyta</taxon>
        <taxon>Tracheophyta</taxon>
        <taxon>Spermatophyta</taxon>
        <taxon>Magnoliopsida</taxon>
        <taxon>Liliopsida</taxon>
        <taxon>Poales</taxon>
        <taxon>Poaceae</taxon>
        <taxon>PACMAD clade</taxon>
        <taxon>Arundinoideae</taxon>
        <taxon>Arundineae</taxon>
        <taxon>Arundo</taxon>
    </lineage>
</organism>
<accession>A0A0A9D985</accession>
<reference evidence="1" key="2">
    <citation type="journal article" date="2015" name="Data Brief">
        <title>Shoot transcriptome of the giant reed, Arundo donax.</title>
        <authorList>
            <person name="Barrero R.A."/>
            <person name="Guerrero F.D."/>
            <person name="Moolhuijzen P."/>
            <person name="Goolsby J.A."/>
            <person name="Tidwell J."/>
            <person name="Bellgard S.E."/>
            <person name="Bellgard M.I."/>
        </authorList>
    </citation>
    <scope>NUCLEOTIDE SEQUENCE</scope>
    <source>
        <tissue evidence="1">Shoot tissue taken approximately 20 cm above the soil surface</tissue>
    </source>
</reference>